<name>A0A382BU82_9ZZZZ</name>
<reference evidence="1" key="1">
    <citation type="submission" date="2018-05" db="EMBL/GenBank/DDBJ databases">
        <authorList>
            <person name="Lanie J.A."/>
            <person name="Ng W.-L."/>
            <person name="Kazmierczak K.M."/>
            <person name="Andrzejewski T.M."/>
            <person name="Davidsen T.M."/>
            <person name="Wayne K.J."/>
            <person name="Tettelin H."/>
            <person name="Glass J.I."/>
            <person name="Rusch D."/>
            <person name="Podicherti R."/>
            <person name="Tsui H.-C.T."/>
            <person name="Winkler M.E."/>
        </authorList>
    </citation>
    <scope>NUCLEOTIDE SEQUENCE</scope>
</reference>
<sequence length="104" mass="11135">MSAPGIFQSGLNLEYSRPVSHMSGTRPGIDPDAGHGGHNFTATIFAHSATRSISKFLWTVHRAGHTSLTEKAVATHPAVEQDLLDESFDDADGTLHSLIADQQP</sequence>
<dbReference type="EMBL" id="UINC01031281">
    <property type="protein sequence ID" value="SVB17081.1"/>
    <property type="molecule type" value="Genomic_DNA"/>
</dbReference>
<gene>
    <name evidence="1" type="ORF">METZ01_LOCUS169935</name>
</gene>
<accession>A0A382BU82</accession>
<protein>
    <submittedName>
        <fullName evidence="1">Uncharacterized protein</fullName>
    </submittedName>
</protein>
<evidence type="ECO:0000313" key="1">
    <source>
        <dbReference type="EMBL" id="SVB17081.1"/>
    </source>
</evidence>
<dbReference type="AlphaFoldDB" id="A0A382BU82"/>
<proteinExistence type="predicted"/>
<organism evidence="1">
    <name type="scientific">marine metagenome</name>
    <dbReference type="NCBI Taxonomy" id="408172"/>
    <lineage>
        <taxon>unclassified sequences</taxon>
        <taxon>metagenomes</taxon>
        <taxon>ecological metagenomes</taxon>
    </lineage>
</organism>